<keyword evidence="4" id="KW-0032">Aminotransferase</keyword>
<gene>
    <name evidence="4" type="ORF">BP422_10115</name>
</gene>
<evidence type="ECO:0000256" key="3">
    <source>
        <dbReference type="RuleBase" id="RU004508"/>
    </source>
</evidence>
<reference evidence="4 5" key="1">
    <citation type="submission" date="2016-11" db="EMBL/GenBank/DDBJ databases">
        <authorList>
            <person name="Jaros S."/>
            <person name="Januszkiewicz K."/>
            <person name="Wedrychowicz H."/>
        </authorList>
    </citation>
    <scope>NUCLEOTIDE SEQUENCE [LARGE SCALE GENOMIC DNA]</scope>
    <source>
        <strain evidence="4 5">NF2</strain>
    </source>
</reference>
<dbReference type="KEGG" id="bfm:BP422_10115"/>
<dbReference type="GO" id="GO:0030170">
    <property type="term" value="F:pyridoxal phosphate binding"/>
    <property type="evidence" value="ECO:0007669"/>
    <property type="project" value="TreeGrafter"/>
</dbReference>
<dbReference type="PIRSF" id="PIRSF000390">
    <property type="entry name" value="PLP_StrS"/>
    <property type="match status" value="1"/>
</dbReference>
<accession>A0A220MFP5</accession>
<dbReference type="GO" id="GO:0008483">
    <property type="term" value="F:transaminase activity"/>
    <property type="evidence" value="ECO:0007669"/>
    <property type="project" value="UniProtKB-KW"/>
</dbReference>
<feature type="modified residue" description="N6-(pyridoxal phosphate)lysine" evidence="2">
    <location>
        <position position="187"/>
    </location>
</feature>
<evidence type="ECO:0000313" key="4">
    <source>
        <dbReference type="EMBL" id="ASJ53867.1"/>
    </source>
</evidence>
<dbReference type="RefSeq" id="WP_236841350.1">
    <property type="nucleotide sequence ID" value="NZ_CP018145.1"/>
</dbReference>
<dbReference type="Gene3D" id="3.90.1150.10">
    <property type="entry name" value="Aspartate Aminotransferase, domain 1"/>
    <property type="match status" value="1"/>
</dbReference>
<dbReference type="InterPro" id="IPR015421">
    <property type="entry name" value="PyrdxlP-dep_Trfase_major"/>
</dbReference>
<protein>
    <submittedName>
        <fullName evidence="4">Glutamine--scyllo-inositol aminotransferase</fullName>
    </submittedName>
</protein>
<dbReference type="Proteomes" id="UP000197781">
    <property type="component" value="Chromosome"/>
</dbReference>
<proteinExistence type="inferred from homology"/>
<comment type="similarity">
    <text evidence="3">Belongs to the DegT/DnrJ/EryC1 family.</text>
</comment>
<dbReference type="EMBL" id="CP018145">
    <property type="protein sequence ID" value="ASJ53867.1"/>
    <property type="molecule type" value="Genomic_DNA"/>
</dbReference>
<keyword evidence="4" id="KW-0808">Transferase</keyword>
<dbReference type="Gene3D" id="3.40.640.10">
    <property type="entry name" value="Type I PLP-dependent aspartate aminotransferase-like (Major domain)"/>
    <property type="match status" value="1"/>
</dbReference>
<dbReference type="PANTHER" id="PTHR30244:SF34">
    <property type="entry name" value="DTDP-4-AMINO-4,6-DIDEOXYGALACTOSE TRANSAMINASE"/>
    <property type="match status" value="1"/>
</dbReference>
<name>A0A220MFP5_9BACL</name>
<keyword evidence="2 3" id="KW-0663">Pyridoxal phosphate</keyword>
<evidence type="ECO:0000313" key="5">
    <source>
        <dbReference type="Proteomes" id="UP000197781"/>
    </source>
</evidence>
<dbReference type="PANTHER" id="PTHR30244">
    <property type="entry name" value="TRANSAMINASE"/>
    <property type="match status" value="1"/>
</dbReference>
<evidence type="ECO:0000256" key="1">
    <source>
        <dbReference type="PIRSR" id="PIRSR000390-1"/>
    </source>
</evidence>
<sequence>MSNLTERFPSWPMANESEEKELLEALRSHQWWRMSGTKVKEFERVFAEMHQTKHALAVTNGTHAIQLVMSSLGVKPGDEVIVPAFTFISTALPVMSLGAIPVPVDVDPGTFCLDPEKVREAVTSRTVGMIPVHMAGHMCDMDLLQQIADEFHLFIIEDACHAHGGEWKGKRAGSIGDAGVFSFQQFKLMTAGEGGALTTKSQDLYEQAFLYHNVGRPFGDKKYQHLVEGSNYRLSEFQAAVLLPQTSRLTEQNELRERNAHILDEEMKKIEGIIPQSRQEECTLHTHYMYMFYYNPLKFGGIQRERFVEMLNEQGIPAFIAYTQIHDTPIFKEFVASLGDTYTFPNQLNCPVSKKVAEEVIWIHHRALLGDAESVKGIAQTVRELQAGAEAKIS</sequence>
<organism evidence="4 5">
    <name type="scientific">Brevibacillus formosus</name>
    <dbReference type="NCBI Taxonomy" id="54913"/>
    <lineage>
        <taxon>Bacteria</taxon>
        <taxon>Bacillati</taxon>
        <taxon>Bacillota</taxon>
        <taxon>Bacilli</taxon>
        <taxon>Bacillales</taxon>
        <taxon>Paenibacillaceae</taxon>
        <taxon>Brevibacillus</taxon>
    </lineage>
</organism>
<dbReference type="InterPro" id="IPR000653">
    <property type="entry name" value="DegT/StrS_aminotransferase"/>
</dbReference>
<dbReference type="SUPFAM" id="SSF53383">
    <property type="entry name" value="PLP-dependent transferases"/>
    <property type="match status" value="1"/>
</dbReference>
<dbReference type="InterPro" id="IPR015424">
    <property type="entry name" value="PyrdxlP-dep_Trfase"/>
</dbReference>
<feature type="active site" description="Proton acceptor" evidence="1">
    <location>
        <position position="187"/>
    </location>
</feature>
<dbReference type="GO" id="GO:0000271">
    <property type="term" value="P:polysaccharide biosynthetic process"/>
    <property type="evidence" value="ECO:0007669"/>
    <property type="project" value="TreeGrafter"/>
</dbReference>
<dbReference type="Pfam" id="PF01041">
    <property type="entry name" value="DegT_DnrJ_EryC1"/>
    <property type="match status" value="1"/>
</dbReference>
<dbReference type="InterPro" id="IPR015422">
    <property type="entry name" value="PyrdxlP-dep_Trfase_small"/>
</dbReference>
<evidence type="ECO:0000256" key="2">
    <source>
        <dbReference type="PIRSR" id="PIRSR000390-2"/>
    </source>
</evidence>
<dbReference type="CDD" id="cd00616">
    <property type="entry name" value="AHBA_syn"/>
    <property type="match status" value="1"/>
</dbReference>
<dbReference type="AlphaFoldDB" id="A0A220MFP5"/>